<protein>
    <recommendedName>
        <fullName evidence="4">General transcription factor TFIIB</fullName>
    </recommendedName>
</protein>
<dbReference type="GO" id="GO:0008270">
    <property type="term" value="F:zinc ion binding"/>
    <property type="evidence" value="ECO:0007669"/>
    <property type="project" value="UniProtKB-KW"/>
</dbReference>
<feature type="compositionally biased region" description="Basic and acidic residues" evidence="6">
    <location>
        <begin position="165"/>
        <end position="180"/>
    </location>
</feature>
<dbReference type="OrthoDB" id="25790at2759"/>
<dbReference type="InterPro" id="IPR013137">
    <property type="entry name" value="Znf_TFIIB"/>
</dbReference>
<dbReference type="PRINTS" id="PR00685">
    <property type="entry name" value="TIFACTORIIB"/>
</dbReference>
<organism evidence="8 9">
    <name type="scientific">Vitrella brassicaformis (strain CCMP3155)</name>
    <dbReference type="NCBI Taxonomy" id="1169540"/>
    <lineage>
        <taxon>Eukaryota</taxon>
        <taxon>Sar</taxon>
        <taxon>Alveolata</taxon>
        <taxon>Colpodellida</taxon>
        <taxon>Vitrellaceae</taxon>
        <taxon>Vitrella</taxon>
    </lineage>
</organism>
<feature type="region of interest" description="Disordered" evidence="6">
    <location>
        <begin position="72"/>
        <end position="104"/>
    </location>
</feature>
<dbReference type="PROSITE" id="PS51134">
    <property type="entry name" value="ZF_TFIIB"/>
    <property type="match status" value="1"/>
</dbReference>
<dbReference type="InterPro" id="IPR036915">
    <property type="entry name" value="Cyclin-like_sf"/>
</dbReference>
<evidence type="ECO:0000256" key="6">
    <source>
        <dbReference type="SAM" id="MobiDB-lite"/>
    </source>
</evidence>
<keyword evidence="5" id="KW-0479">Metal-binding</keyword>
<dbReference type="EMBL" id="CDMY01000227">
    <property type="protein sequence ID" value="CEL95349.1"/>
    <property type="molecule type" value="Genomic_DNA"/>
</dbReference>
<dbReference type="InterPro" id="IPR000812">
    <property type="entry name" value="TFIIB"/>
</dbReference>
<evidence type="ECO:0000256" key="4">
    <source>
        <dbReference type="ARBA" id="ARBA00031706"/>
    </source>
</evidence>
<dbReference type="Pfam" id="PF00382">
    <property type="entry name" value="TFIIB"/>
    <property type="match status" value="2"/>
</dbReference>
<keyword evidence="3" id="KW-0804">Transcription</keyword>
<evidence type="ECO:0000256" key="1">
    <source>
        <dbReference type="ARBA" id="ARBA00022737"/>
    </source>
</evidence>
<dbReference type="PANTHER" id="PTHR11618">
    <property type="entry name" value="TRANSCRIPTION INITIATION FACTOR IIB-RELATED"/>
    <property type="match status" value="1"/>
</dbReference>
<dbReference type="PANTHER" id="PTHR11618:SF13">
    <property type="entry name" value="TRANSCRIPTION INITIATION FACTOR IIB"/>
    <property type="match status" value="1"/>
</dbReference>
<dbReference type="SUPFAM" id="SSF47954">
    <property type="entry name" value="Cyclin-like"/>
    <property type="match status" value="2"/>
</dbReference>
<feature type="compositionally biased region" description="Low complexity" evidence="6">
    <location>
        <begin position="77"/>
        <end position="89"/>
    </location>
</feature>
<keyword evidence="5" id="KW-0862">Zinc</keyword>
<evidence type="ECO:0000259" key="7">
    <source>
        <dbReference type="PROSITE" id="PS51134"/>
    </source>
</evidence>
<feature type="domain" description="TFIIB-type" evidence="7">
    <location>
        <begin position="116"/>
        <end position="148"/>
    </location>
</feature>
<dbReference type="FunCoup" id="A0A0G4EH59">
    <property type="interactions" value="264"/>
</dbReference>
<dbReference type="OMA" id="DHDQRMK"/>
<dbReference type="SUPFAM" id="SSF57783">
    <property type="entry name" value="Zinc beta-ribbon"/>
    <property type="match status" value="1"/>
</dbReference>
<evidence type="ECO:0000313" key="9">
    <source>
        <dbReference type="Proteomes" id="UP000041254"/>
    </source>
</evidence>
<keyword evidence="2" id="KW-0805">Transcription regulation</keyword>
<dbReference type="Proteomes" id="UP000041254">
    <property type="component" value="Unassembled WGS sequence"/>
</dbReference>
<name>A0A0G4EH59_VITBC</name>
<dbReference type="GO" id="GO:0097550">
    <property type="term" value="C:transcription preinitiation complex"/>
    <property type="evidence" value="ECO:0007669"/>
    <property type="project" value="TreeGrafter"/>
</dbReference>
<keyword evidence="5" id="KW-0863">Zinc-finger</keyword>
<reference evidence="8 9" key="1">
    <citation type="submission" date="2014-11" db="EMBL/GenBank/DDBJ databases">
        <authorList>
            <person name="Zhu J."/>
            <person name="Qi W."/>
            <person name="Song R."/>
        </authorList>
    </citation>
    <scope>NUCLEOTIDE SEQUENCE [LARGE SCALE GENOMIC DNA]</scope>
</reference>
<proteinExistence type="predicted"/>
<evidence type="ECO:0000256" key="2">
    <source>
        <dbReference type="ARBA" id="ARBA00023015"/>
    </source>
</evidence>
<sequence>MTVLEVHMPFFMGDEGGESLYATPTDRSHGSAAGGRGFEGSALCNGLFECMLPVSCGQCSVGLRDRCFVKPPKKRVSGSPRNARANASAERARGRGDEEEEEMSAVGSARSNLIGGQAYCPTCRSAAAIITDHQQGNELCGRCGLVLQSRIISEEQEWRTFSNSDKGDTGQDRNRVGDKTDEWFDGSAGGTAMIGGDRALMRTHEAATSMQGRDRLLKTAFGNLSKIKGDFNLKDVIMERCKEIAAVLLESDQLKGKSGWKEMLAVVYLACREAGTTRTLKELVEPYPNVTVAELGRTVNRLKKAITVAKAGSSDGALANYGGTTADTPAHLVKRYAGQLLGGLGRAKQTQVEMLAADICVRASEQVTKGYRPSSLASACLYMALQLYDVDTRTTIPVSEIASVAKTSEGTVRGCYKDLRPLARYVVPTNVSPPPPKTIDQLSKN</sequence>
<keyword evidence="1" id="KW-0677">Repeat</keyword>
<dbReference type="GO" id="GO:0070897">
    <property type="term" value="P:transcription preinitiation complex assembly"/>
    <property type="evidence" value="ECO:0007669"/>
    <property type="project" value="InterPro"/>
</dbReference>
<dbReference type="Gene3D" id="1.10.472.170">
    <property type="match status" value="1"/>
</dbReference>
<feature type="region of interest" description="Disordered" evidence="6">
    <location>
        <begin position="159"/>
        <end position="180"/>
    </location>
</feature>
<dbReference type="InterPro" id="IPR013150">
    <property type="entry name" value="TFIIB_cyclin"/>
</dbReference>
<dbReference type="AlphaFoldDB" id="A0A0G4EH59"/>
<dbReference type="STRING" id="1169540.A0A0G4EH59"/>
<dbReference type="GO" id="GO:0017025">
    <property type="term" value="F:TBP-class protein binding"/>
    <property type="evidence" value="ECO:0007669"/>
    <property type="project" value="InterPro"/>
</dbReference>
<evidence type="ECO:0000256" key="3">
    <source>
        <dbReference type="ARBA" id="ARBA00023163"/>
    </source>
</evidence>
<accession>A0A0G4EH59</accession>
<gene>
    <name evidence="8" type="ORF">Vbra_11779</name>
</gene>
<evidence type="ECO:0000256" key="5">
    <source>
        <dbReference type="PROSITE-ProRule" id="PRU00469"/>
    </source>
</evidence>
<dbReference type="InParanoid" id="A0A0G4EH59"/>
<evidence type="ECO:0000313" key="8">
    <source>
        <dbReference type="EMBL" id="CEL95349.1"/>
    </source>
</evidence>
<dbReference type="Gene3D" id="1.10.472.10">
    <property type="entry name" value="Cyclin-like"/>
    <property type="match status" value="1"/>
</dbReference>
<dbReference type="GO" id="GO:0005634">
    <property type="term" value="C:nucleus"/>
    <property type="evidence" value="ECO:0007669"/>
    <property type="project" value="TreeGrafter"/>
</dbReference>
<dbReference type="PhylomeDB" id="A0A0G4EH59"/>
<keyword evidence="9" id="KW-1185">Reference proteome</keyword>
<dbReference type="Pfam" id="PF08271">
    <property type="entry name" value="Zn_Ribbon_TF"/>
    <property type="match status" value="1"/>
</dbReference>
<dbReference type="VEuPathDB" id="CryptoDB:Vbra_11779"/>